<organism evidence="1 2">
    <name type="scientific">Candidatus Uhrbacteria bacterium RIFCSPLOWO2_02_FULL_48_18</name>
    <dbReference type="NCBI Taxonomy" id="1802408"/>
    <lineage>
        <taxon>Bacteria</taxon>
        <taxon>Candidatus Uhriibacteriota</taxon>
    </lineage>
</organism>
<dbReference type="Proteomes" id="UP000176593">
    <property type="component" value="Unassembled WGS sequence"/>
</dbReference>
<comment type="caution">
    <text evidence="1">The sequence shown here is derived from an EMBL/GenBank/DDBJ whole genome shotgun (WGS) entry which is preliminary data.</text>
</comment>
<proteinExistence type="predicted"/>
<accession>A0A1F7VCS8</accession>
<reference evidence="1 2" key="1">
    <citation type="journal article" date="2016" name="Nat. Commun.">
        <title>Thousands of microbial genomes shed light on interconnected biogeochemical processes in an aquifer system.</title>
        <authorList>
            <person name="Anantharaman K."/>
            <person name="Brown C.T."/>
            <person name="Hug L.A."/>
            <person name="Sharon I."/>
            <person name="Castelle C.J."/>
            <person name="Probst A.J."/>
            <person name="Thomas B.C."/>
            <person name="Singh A."/>
            <person name="Wilkins M.J."/>
            <person name="Karaoz U."/>
            <person name="Brodie E.L."/>
            <person name="Williams K.H."/>
            <person name="Hubbard S.S."/>
            <person name="Banfield J.F."/>
        </authorList>
    </citation>
    <scope>NUCLEOTIDE SEQUENCE [LARGE SCALE GENOMIC DNA]</scope>
</reference>
<protein>
    <submittedName>
        <fullName evidence="1">Uncharacterized protein</fullName>
    </submittedName>
</protein>
<evidence type="ECO:0000313" key="1">
    <source>
        <dbReference type="EMBL" id="OGL88231.1"/>
    </source>
</evidence>
<gene>
    <name evidence="1" type="ORF">A3I41_00710</name>
</gene>
<dbReference type="EMBL" id="MGEQ01000001">
    <property type="protein sequence ID" value="OGL88231.1"/>
    <property type="molecule type" value="Genomic_DNA"/>
</dbReference>
<dbReference type="AlphaFoldDB" id="A0A1F7VCS8"/>
<name>A0A1F7VCS8_9BACT</name>
<sequence length="424" mass="48915">MGPSIIFDKSALQSLKDDEAMWLDNFYQANITPLFFVETLADLEKEVRAGKTPEEVVGIIAYKTPENSCSNVHHMDLLYVELMGYETVEMSGRPIVCDGKFVKLGDETGIIYLESKETEAFRRWQRHEFLEIERVIAKKWRAELQGTAPDIIKQKFEPFLHALGIPKSFEELKKMVDNMLNQGKTQGDILLLGLKTIGVSPEAVGLVVKRWEDSGKPQLKEFMPFFMHVFSVNLFFYLGTASNLFSRFPHAQTHFVDIAYLYYLPFCDIFVSSDKLHITIAPLFFRPDQTFINGNSLKTDLENLDLHFSALPDEVKDRGTFTFAQIPPDDSTFFTTRMWDKYMSSKWRGMQSRKFDGSDQIDSETDRKLVEKIERFTKNAVPAALSADEDDIQQMIVKRMISARKGKWKRFPPEVESSKKRIME</sequence>
<evidence type="ECO:0000313" key="2">
    <source>
        <dbReference type="Proteomes" id="UP000176593"/>
    </source>
</evidence>